<dbReference type="AlphaFoldDB" id="A0A226D4S3"/>
<reference evidence="3 4" key="1">
    <citation type="submission" date="2015-12" db="EMBL/GenBank/DDBJ databases">
        <title>The genome of Folsomia candida.</title>
        <authorList>
            <person name="Faddeeva A."/>
            <person name="Derks M.F."/>
            <person name="Anvar Y."/>
            <person name="Smit S."/>
            <person name="Van Straalen N."/>
            <person name="Roelofs D."/>
        </authorList>
    </citation>
    <scope>NUCLEOTIDE SEQUENCE [LARGE SCALE GENOMIC DNA]</scope>
    <source>
        <strain evidence="3 4">VU population</strain>
        <tissue evidence="3">Whole body</tissue>
    </source>
</reference>
<feature type="transmembrane region" description="Helical" evidence="1">
    <location>
        <begin position="410"/>
        <end position="430"/>
    </location>
</feature>
<keyword evidence="1" id="KW-0472">Membrane</keyword>
<dbReference type="EMBL" id="LNIX01000034">
    <property type="protein sequence ID" value="OXA40183.1"/>
    <property type="molecule type" value="Genomic_DNA"/>
</dbReference>
<name>A0A226D4S3_FOLCA</name>
<protein>
    <submittedName>
        <fullName evidence="3">Uncharacterized protein</fullName>
    </submittedName>
</protein>
<evidence type="ECO:0000313" key="3">
    <source>
        <dbReference type="EMBL" id="OXA40183.1"/>
    </source>
</evidence>
<keyword evidence="1" id="KW-1133">Transmembrane helix</keyword>
<keyword evidence="1" id="KW-0812">Transmembrane</keyword>
<keyword evidence="4" id="KW-1185">Reference proteome</keyword>
<feature type="signal peptide" evidence="2">
    <location>
        <begin position="1"/>
        <end position="19"/>
    </location>
</feature>
<sequence length="729" mass="83703">MKIFGYSSVLLLILSQTSIVPCFCTITVDKTGSNGYETFDTFRIKIEDYFVPFENCTTMVFTKVTFALGMIHVPIISFVYDTNTTLGTGGIIHDKFSIVRKRNSAPHCWATFAILPETASLFDQDEYINLPPFIYRTWRSHYFIMITAVIHEVEGYLRQYSVLSNLHLVQVILVDITQENNSLLRFGYHNIYHIKKPAAIGMEKSEAWYPITCAPAHCFDQLVLLDQNVSRLNKYFWTAYVLGPNIPLLSDLVDHIDLRNKCQSRHAFQRIADVTSFHGFLSYLILQDVLIYDFKYSTPFHTFESMYGMHFQSRGGFGFIMNDVQKYSFISCYGIRRNSEMLGSLSSPFDMISWACIGTCFTTVVLILTLTLGRYLSDGVFVVIGISLENSTSLPVYENRFTRKGYPSPGVCTLVAIWSIFVGTILRNWYKSCFTMELIVPTVYESPWTSVMDVEQIRILMPFGLLGGNTPDWKSLADFFRYKLFYLKILQHCIKIRKGRGDNKLGVVHKKVAENLVKRLIPHFGMDNNLRTVRNATFSPIGGLNDPHPLYEKTALKDYPIHPVKYDEPDSYGVITTLKTCEKVALMDTKENIATITNFLNDRDQKLKYLMGDGDSFFTRIRGWVIPPVRNNYVEKRLKVFISSGILEHFKVLYKLWEPTNIPWNYTARIGPKVEAVSRLDFSSKVTAGFYVSGMGLILCILVLLAEIVNQKYKPKFNYWLCLLVINLF</sequence>
<feature type="transmembrane region" description="Helical" evidence="1">
    <location>
        <begin position="351"/>
        <end position="372"/>
    </location>
</feature>
<feature type="chain" id="PRO_5013393528" evidence="2">
    <location>
        <begin position="20"/>
        <end position="729"/>
    </location>
</feature>
<evidence type="ECO:0000313" key="4">
    <source>
        <dbReference type="Proteomes" id="UP000198287"/>
    </source>
</evidence>
<feature type="transmembrane region" description="Helical" evidence="1">
    <location>
        <begin position="688"/>
        <end position="709"/>
    </location>
</feature>
<proteinExistence type="predicted"/>
<gene>
    <name evidence="3" type="ORF">Fcan01_24827</name>
</gene>
<evidence type="ECO:0000256" key="1">
    <source>
        <dbReference type="SAM" id="Phobius"/>
    </source>
</evidence>
<comment type="caution">
    <text evidence="3">The sequence shown here is derived from an EMBL/GenBank/DDBJ whole genome shotgun (WGS) entry which is preliminary data.</text>
</comment>
<accession>A0A226D4S3</accession>
<keyword evidence="2" id="KW-0732">Signal</keyword>
<organism evidence="3 4">
    <name type="scientific">Folsomia candida</name>
    <name type="common">Springtail</name>
    <dbReference type="NCBI Taxonomy" id="158441"/>
    <lineage>
        <taxon>Eukaryota</taxon>
        <taxon>Metazoa</taxon>
        <taxon>Ecdysozoa</taxon>
        <taxon>Arthropoda</taxon>
        <taxon>Hexapoda</taxon>
        <taxon>Collembola</taxon>
        <taxon>Entomobryomorpha</taxon>
        <taxon>Isotomoidea</taxon>
        <taxon>Isotomidae</taxon>
        <taxon>Proisotominae</taxon>
        <taxon>Folsomia</taxon>
    </lineage>
</organism>
<dbReference type="Proteomes" id="UP000198287">
    <property type="component" value="Unassembled WGS sequence"/>
</dbReference>
<evidence type="ECO:0000256" key="2">
    <source>
        <dbReference type="SAM" id="SignalP"/>
    </source>
</evidence>